<accession>A0A753GGG0</accession>
<reference evidence="2" key="1">
    <citation type="journal article" date="2018" name="Genome Biol.">
        <title>SKESA: strategic k-mer extension for scrupulous assemblies.</title>
        <authorList>
            <person name="Souvorov A."/>
            <person name="Agarwala R."/>
            <person name="Lipman D.J."/>
        </authorList>
    </citation>
    <scope>NUCLEOTIDE SEQUENCE</scope>
    <source>
        <strain evidence="2">Salmonella enterica</strain>
    </source>
</reference>
<comment type="caution">
    <text evidence="2">The sequence shown here is derived from an EMBL/GenBank/DDBJ whole genome shotgun (WGS) entry which is preliminary data.</text>
</comment>
<sequence length="263" mass="28903">MKISSGTINFSTIPNQVKKLITSIREHTKNGFASKITSVKNTHVSLNEKLKTGKSSSIEFALPQKIKDFFQPKDKNTLNKTLITVKNIKDTNNAGKKNISAEDVSKMNAAFMRKHIANQTCDYNYRVTGAAPLPGGLSVSANNRPTVSEGRTPPVSPSLSLQATSSPSSPADWAKKLTDAVLRQKAGETLTTADCDFSNADFRNITFSKILPPSFMKRDGDIIKGFNFSNSKFTYSDISHLHFDECRFTYSTLSGVVCSNTKF</sequence>
<feature type="compositionally biased region" description="Low complexity" evidence="1">
    <location>
        <begin position="157"/>
        <end position="171"/>
    </location>
</feature>
<feature type="region of interest" description="Disordered" evidence="1">
    <location>
        <begin position="140"/>
        <end position="171"/>
    </location>
</feature>
<organism evidence="2">
    <name type="scientific">Salmonella enterica subsp. enterica serovar Mbandaka</name>
    <dbReference type="NCBI Taxonomy" id="192954"/>
    <lineage>
        <taxon>Bacteria</taxon>
        <taxon>Pseudomonadati</taxon>
        <taxon>Pseudomonadota</taxon>
        <taxon>Gammaproteobacteria</taxon>
        <taxon>Enterobacterales</taxon>
        <taxon>Enterobacteriaceae</taxon>
        <taxon>Salmonella</taxon>
    </lineage>
</organism>
<dbReference type="AlphaFoldDB" id="A0A753GGG0"/>
<reference evidence="2" key="2">
    <citation type="submission" date="2019-10" db="EMBL/GenBank/DDBJ databases">
        <authorList>
            <consortium name="NCBI Pathogen Detection Project"/>
        </authorList>
    </citation>
    <scope>NUCLEOTIDE SEQUENCE</scope>
    <source>
        <strain evidence="2">Salmonella enterica</strain>
    </source>
</reference>
<name>A0A753GGG0_SALET</name>
<evidence type="ECO:0000313" key="2">
    <source>
        <dbReference type="EMBL" id="HAF8086477.1"/>
    </source>
</evidence>
<feature type="non-terminal residue" evidence="2">
    <location>
        <position position="263"/>
    </location>
</feature>
<dbReference type="EMBL" id="DAAWIZ010000009">
    <property type="protein sequence ID" value="HAF8086477.1"/>
    <property type="molecule type" value="Genomic_DNA"/>
</dbReference>
<protein>
    <submittedName>
        <fullName evidence="2">E3 ubiquitin--protein ligase</fullName>
    </submittedName>
</protein>
<gene>
    <name evidence="2" type="ORF">GB351_03535</name>
</gene>
<dbReference type="Gene3D" id="2.160.20.80">
    <property type="entry name" value="E3 ubiquitin-protein ligase SopA"/>
    <property type="match status" value="1"/>
</dbReference>
<evidence type="ECO:0000256" key="1">
    <source>
        <dbReference type="SAM" id="MobiDB-lite"/>
    </source>
</evidence>
<proteinExistence type="predicted"/>
<dbReference type="SUPFAM" id="SSF141571">
    <property type="entry name" value="Pentapeptide repeat-like"/>
    <property type="match status" value="1"/>
</dbReference>